<protein>
    <submittedName>
        <fullName evidence="2">Amidohydrolase</fullName>
    </submittedName>
</protein>
<dbReference type="PIRSF" id="PIRSF005962">
    <property type="entry name" value="Pept_M20D_amidohydro"/>
    <property type="match status" value="1"/>
</dbReference>
<gene>
    <name evidence="2" type="ORF">AB1207_11355</name>
</gene>
<name>A0ABV3P6U7_9ACTN</name>
<evidence type="ECO:0000313" key="3">
    <source>
        <dbReference type="Proteomes" id="UP001555826"/>
    </source>
</evidence>
<dbReference type="SUPFAM" id="SSF55031">
    <property type="entry name" value="Bacterial exopeptidase dimerisation domain"/>
    <property type="match status" value="1"/>
</dbReference>
<accession>A0ABV3P6U7</accession>
<dbReference type="PANTHER" id="PTHR11014:SF63">
    <property type="entry name" value="METALLOPEPTIDASE, PUTATIVE (AFU_ORTHOLOGUE AFUA_6G09600)-RELATED"/>
    <property type="match status" value="1"/>
</dbReference>
<dbReference type="RefSeq" id="WP_367638380.1">
    <property type="nucleotide sequence ID" value="NZ_JBFNQN010000007.1"/>
</dbReference>
<evidence type="ECO:0000313" key="2">
    <source>
        <dbReference type="EMBL" id="MEW9265346.1"/>
    </source>
</evidence>
<feature type="region of interest" description="Disordered" evidence="1">
    <location>
        <begin position="1"/>
        <end position="21"/>
    </location>
</feature>
<keyword evidence="3" id="KW-1185">Reference proteome</keyword>
<organism evidence="2 3">
    <name type="scientific">Kineococcus endophyticus</name>
    <dbReference type="NCBI Taxonomy" id="1181883"/>
    <lineage>
        <taxon>Bacteria</taxon>
        <taxon>Bacillati</taxon>
        <taxon>Actinomycetota</taxon>
        <taxon>Actinomycetes</taxon>
        <taxon>Kineosporiales</taxon>
        <taxon>Kineosporiaceae</taxon>
        <taxon>Kineococcus</taxon>
    </lineage>
</organism>
<dbReference type="Pfam" id="PF01546">
    <property type="entry name" value="Peptidase_M20"/>
    <property type="match status" value="1"/>
</dbReference>
<dbReference type="Gene3D" id="3.40.630.10">
    <property type="entry name" value="Zn peptidases"/>
    <property type="match status" value="1"/>
</dbReference>
<dbReference type="NCBIfam" id="TIGR01891">
    <property type="entry name" value="amidohydrolases"/>
    <property type="match status" value="1"/>
</dbReference>
<dbReference type="InterPro" id="IPR036264">
    <property type="entry name" value="Bact_exopeptidase_dim_dom"/>
</dbReference>
<dbReference type="SUPFAM" id="SSF53187">
    <property type="entry name" value="Zn-dependent exopeptidases"/>
    <property type="match status" value="1"/>
</dbReference>
<dbReference type="InterPro" id="IPR002933">
    <property type="entry name" value="Peptidase_M20"/>
</dbReference>
<dbReference type="Gene3D" id="3.30.70.360">
    <property type="match status" value="1"/>
</dbReference>
<dbReference type="PANTHER" id="PTHR11014">
    <property type="entry name" value="PEPTIDASE M20 FAMILY MEMBER"/>
    <property type="match status" value="1"/>
</dbReference>
<dbReference type="Proteomes" id="UP001555826">
    <property type="component" value="Unassembled WGS sequence"/>
</dbReference>
<reference evidence="2 3" key="1">
    <citation type="submission" date="2024-07" db="EMBL/GenBank/DDBJ databases">
        <authorList>
            <person name="Thanompreechachai J."/>
            <person name="Duangmal K."/>
        </authorList>
    </citation>
    <scope>NUCLEOTIDE SEQUENCE [LARGE SCALE GENOMIC DNA]</scope>
    <source>
        <strain evidence="2 3">KCTC 19886</strain>
    </source>
</reference>
<evidence type="ECO:0000256" key="1">
    <source>
        <dbReference type="SAM" id="MobiDB-lite"/>
    </source>
</evidence>
<dbReference type="EMBL" id="JBFNQN010000007">
    <property type="protein sequence ID" value="MEW9265346.1"/>
    <property type="molecule type" value="Genomic_DNA"/>
</dbReference>
<dbReference type="InterPro" id="IPR017439">
    <property type="entry name" value="Amidohydrolase"/>
</dbReference>
<comment type="caution">
    <text evidence="2">The sequence shown here is derived from an EMBL/GenBank/DDBJ whole genome shotgun (WGS) entry which is preliminary data.</text>
</comment>
<proteinExistence type="predicted"/>
<sequence length="418" mass="42906">MTSDTSSPRTETGLGGSSELGARVADRVPDLVVAHEPTARALRRDLHAHPELARAEHHATARIAELLTAAGAEVKLLPGTGLIADLGPDAPRERTIAVRAALDALRTPESTGLPYASTVPGVAHACGHDVHTASVLGAGLVLADLARTGDLPHRVRLLFQPAEEVMPGGALDVVGAGAVDDVAAIYGLHCDPSLDVGTVGLKAGPITSASDHVTVRLRGTGGHTSRPHLAGDLVFALGQVITQLPAVLARRVDPRAGVNLTWGAVHAGDAANAVPAEGFAAGTLRCMETEAWHHAGELVEGVVADLVRPYAVRAEVDLVRGVPPVDNDIHATAALDAAARALLGDDGVLPTRQSLGGEDFAWYLHHVPGAMVRLGTRTPGGPTYDLHRGDFAPDEGALAVGMGVLALTALSPRALPGG</sequence>
<feature type="compositionally biased region" description="Polar residues" evidence="1">
    <location>
        <begin position="1"/>
        <end position="10"/>
    </location>
</feature>